<dbReference type="GO" id="GO:0008295">
    <property type="term" value="P:spermidine biosynthetic process"/>
    <property type="evidence" value="ECO:0007669"/>
    <property type="project" value="InterPro"/>
</dbReference>
<sequence length="118" mass="13574">MRAELNNPPKCTSAIDLWMRRLVEQIDMKILMGPYSVYSDMVGNQGLTAVTIIETSHIAMHVWDEVDPALMQLDVYTCSTLNIEDVFKALEQFEPVKVEYKYIDREFDLTLLDKGSIL</sequence>
<proteinExistence type="predicted"/>
<evidence type="ECO:0000256" key="1">
    <source>
        <dbReference type="ARBA" id="ARBA00001928"/>
    </source>
</evidence>
<keyword evidence="8" id="KW-0670">Pyruvate</keyword>
<dbReference type="Pfam" id="PF02675">
    <property type="entry name" value="AdoMet_dc"/>
    <property type="match status" value="1"/>
</dbReference>
<organism evidence="9">
    <name type="scientific">uncultured Caudovirales phage</name>
    <dbReference type="NCBI Taxonomy" id="2100421"/>
    <lineage>
        <taxon>Viruses</taxon>
        <taxon>Duplodnaviria</taxon>
        <taxon>Heunggongvirae</taxon>
        <taxon>Uroviricota</taxon>
        <taxon>Caudoviricetes</taxon>
        <taxon>Peduoviridae</taxon>
        <taxon>Maltschvirus</taxon>
        <taxon>Maltschvirus maltsch</taxon>
    </lineage>
</organism>
<evidence type="ECO:0000256" key="6">
    <source>
        <dbReference type="ARBA" id="ARBA00023239"/>
    </source>
</evidence>
<dbReference type="EMBL" id="LR796423">
    <property type="protein sequence ID" value="CAB4143476.1"/>
    <property type="molecule type" value="Genomic_DNA"/>
</dbReference>
<keyword evidence="4" id="KW-0620">Polyamine biosynthesis</keyword>
<dbReference type="InterPro" id="IPR016067">
    <property type="entry name" value="S-AdoMet_deCO2ase_core"/>
</dbReference>
<dbReference type="GO" id="GO:0004014">
    <property type="term" value="F:adenosylmethionine decarboxylase activity"/>
    <property type="evidence" value="ECO:0007669"/>
    <property type="project" value="InterPro"/>
</dbReference>
<dbReference type="Gene3D" id="3.60.90.10">
    <property type="entry name" value="S-adenosylmethionine decarboxylase"/>
    <property type="match status" value="1"/>
</dbReference>
<accession>A0A6J5MEL5</accession>
<evidence type="ECO:0000256" key="7">
    <source>
        <dbReference type="ARBA" id="ARBA00023270"/>
    </source>
</evidence>
<dbReference type="PANTHER" id="PTHR33866:SF2">
    <property type="entry name" value="S-ADENOSYLMETHIONINE DECARBOXYLASE PROENZYME"/>
    <property type="match status" value="1"/>
</dbReference>
<dbReference type="PANTHER" id="PTHR33866">
    <property type="entry name" value="S-ADENOSYLMETHIONINE DECARBOXYLASE PROENZYME"/>
    <property type="match status" value="1"/>
</dbReference>
<keyword evidence="6" id="KW-0456">Lyase</keyword>
<evidence type="ECO:0000256" key="8">
    <source>
        <dbReference type="ARBA" id="ARBA00023317"/>
    </source>
</evidence>
<evidence type="ECO:0000256" key="5">
    <source>
        <dbReference type="ARBA" id="ARBA00023145"/>
    </source>
</evidence>
<dbReference type="InterPro" id="IPR003826">
    <property type="entry name" value="AdoMetDC_fam_prok"/>
</dbReference>
<evidence type="ECO:0000256" key="2">
    <source>
        <dbReference type="ARBA" id="ARBA00022793"/>
    </source>
</evidence>
<gene>
    <name evidence="9" type="ORF">UFOVP447_157</name>
</gene>
<keyword evidence="5" id="KW-0865">Zymogen</keyword>
<evidence type="ECO:0000256" key="3">
    <source>
        <dbReference type="ARBA" id="ARBA00022813"/>
    </source>
</evidence>
<name>A0A6J5MEL5_9CAUD</name>
<reference evidence="9" key="1">
    <citation type="submission" date="2020-04" db="EMBL/GenBank/DDBJ databases">
        <authorList>
            <person name="Chiriac C."/>
            <person name="Salcher M."/>
            <person name="Ghai R."/>
            <person name="Kavagutti S V."/>
        </authorList>
    </citation>
    <scope>NUCLEOTIDE SEQUENCE</scope>
</reference>
<protein>
    <submittedName>
        <fullName evidence="9">SpeD S-adenosylmethionine decarboxylase</fullName>
    </submittedName>
</protein>
<evidence type="ECO:0000313" key="9">
    <source>
        <dbReference type="EMBL" id="CAB4143476.1"/>
    </source>
</evidence>
<comment type="cofactor">
    <cofactor evidence="1">
        <name>pyruvate</name>
        <dbReference type="ChEBI" id="CHEBI:15361"/>
    </cofactor>
</comment>
<keyword evidence="2" id="KW-0210">Decarboxylase</keyword>
<evidence type="ECO:0000256" key="4">
    <source>
        <dbReference type="ARBA" id="ARBA00023115"/>
    </source>
</evidence>
<keyword evidence="7" id="KW-0704">Schiff base</keyword>
<dbReference type="SUPFAM" id="SSF56276">
    <property type="entry name" value="S-adenosylmethionine decarboxylase"/>
    <property type="match status" value="1"/>
</dbReference>
<keyword evidence="3" id="KW-0068">Autocatalytic cleavage</keyword>